<feature type="signal peptide" evidence="2">
    <location>
        <begin position="1"/>
        <end position="22"/>
    </location>
</feature>
<gene>
    <name evidence="4" type="ORF">V0288_01940</name>
</gene>
<dbReference type="AlphaFoldDB" id="A0AAW9QMB4"/>
<dbReference type="InterPro" id="IPR001969">
    <property type="entry name" value="Aspartic_peptidase_AS"/>
</dbReference>
<keyword evidence="5" id="KW-1185">Reference proteome</keyword>
<dbReference type="InterPro" id="IPR021109">
    <property type="entry name" value="Peptidase_aspartic_dom_sf"/>
</dbReference>
<dbReference type="Gene3D" id="2.40.70.10">
    <property type="entry name" value="Acid Proteases"/>
    <property type="match status" value="1"/>
</dbReference>
<comment type="caution">
    <text evidence="4">The sequence shown here is derived from an EMBL/GenBank/DDBJ whole genome shotgun (WGS) entry which is preliminary data.</text>
</comment>
<dbReference type="SUPFAM" id="SSF50630">
    <property type="entry name" value="Acid proteases"/>
    <property type="match status" value="1"/>
</dbReference>
<dbReference type="InterPro" id="IPR001995">
    <property type="entry name" value="Peptidase_A2_cat"/>
</dbReference>
<feature type="domain" description="Peptidase A2" evidence="3">
    <location>
        <begin position="81"/>
        <end position="96"/>
    </location>
</feature>
<dbReference type="PROSITE" id="PS00141">
    <property type="entry name" value="ASP_PROTEASE"/>
    <property type="match status" value="1"/>
</dbReference>
<evidence type="ECO:0000256" key="2">
    <source>
        <dbReference type="SAM" id="SignalP"/>
    </source>
</evidence>
<protein>
    <submittedName>
        <fullName evidence="4">Retropepsin-like aspartic protease</fullName>
    </submittedName>
</protein>
<dbReference type="EMBL" id="JBAFSM010000002">
    <property type="protein sequence ID" value="MEG3435866.1"/>
    <property type="molecule type" value="Genomic_DNA"/>
</dbReference>
<evidence type="ECO:0000313" key="4">
    <source>
        <dbReference type="EMBL" id="MEG3435866.1"/>
    </source>
</evidence>
<dbReference type="GO" id="GO:0006508">
    <property type="term" value="P:proteolysis"/>
    <property type="evidence" value="ECO:0007669"/>
    <property type="project" value="UniProtKB-KW"/>
</dbReference>
<dbReference type="InterPro" id="IPR034122">
    <property type="entry name" value="Retropepsin-like_bacterial"/>
</dbReference>
<evidence type="ECO:0000259" key="3">
    <source>
        <dbReference type="PROSITE" id="PS50175"/>
    </source>
</evidence>
<evidence type="ECO:0000256" key="1">
    <source>
        <dbReference type="ARBA" id="ARBA00022801"/>
    </source>
</evidence>
<dbReference type="GO" id="GO:0004190">
    <property type="term" value="F:aspartic-type endopeptidase activity"/>
    <property type="evidence" value="ECO:0007669"/>
    <property type="project" value="InterPro"/>
</dbReference>
<dbReference type="PROSITE" id="PS50175">
    <property type="entry name" value="ASP_PROT_RETROV"/>
    <property type="match status" value="1"/>
</dbReference>
<reference evidence="4 5" key="1">
    <citation type="submission" date="2024-01" db="EMBL/GenBank/DDBJ databases">
        <title>Genomic insights into the taxonomy and metabolism of the cyanobacterium Pannus brasiliensis CCIBt3594.</title>
        <authorList>
            <person name="Machado M."/>
            <person name="Botero N.B."/>
            <person name="Andreote A.P.D."/>
            <person name="Feitosa A.M.T."/>
            <person name="Popin R."/>
            <person name="Sivonen K."/>
            <person name="Fiore M.F."/>
        </authorList>
    </citation>
    <scope>NUCLEOTIDE SEQUENCE [LARGE SCALE GENOMIC DNA]</scope>
    <source>
        <strain evidence="4 5">CCIBt3594</strain>
    </source>
</reference>
<keyword evidence="2" id="KW-0732">Signal</keyword>
<dbReference type="RefSeq" id="WP_332863315.1">
    <property type="nucleotide sequence ID" value="NZ_JBAFSM010000002.1"/>
</dbReference>
<proteinExistence type="predicted"/>
<feature type="chain" id="PRO_5043970517" evidence="2">
    <location>
        <begin position="23"/>
        <end position="176"/>
    </location>
</feature>
<organism evidence="4 5">
    <name type="scientific">Pannus brasiliensis CCIBt3594</name>
    <dbReference type="NCBI Taxonomy" id="1427578"/>
    <lineage>
        <taxon>Bacteria</taxon>
        <taxon>Bacillati</taxon>
        <taxon>Cyanobacteriota</taxon>
        <taxon>Cyanophyceae</taxon>
        <taxon>Oscillatoriophycideae</taxon>
        <taxon>Chroococcales</taxon>
        <taxon>Microcystaceae</taxon>
        <taxon>Pannus</taxon>
    </lineage>
</organism>
<dbReference type="Pfam" id="PF13975">
    <property type="entry name" value="gag-asp_proteas"/>
    <property type="match status" value="1"/>
</dbReference>
<accession>A0AAW9QMB4</accession>
<keyword evidence="4" id="KW-0645">Protease</keyword>
<dbReference type="CDD" id="cd05483">
    <property type="entry name" value="retropepsin_like_bacteria"/>
    <property type="match status" value="1"/>
</dbReference>
<dbReference type="Proteomes" id="UP001328733">
    <property type="component" value="Unassembled WGS sequence"/>
</dbReference>
<evidence type="ECO:0000313" key="5">
    <source>
        <dbReference type="Proteomes" id="UP001328733"/>
    </source>
</evidence>
<name>A0AAW9QMB4_9CHRO</name>
<keyword evidence="1" id="KW-0378">Hydrolase</keyword>
<sequence>MNKSLSALVLSIGLSFFTPAFLARAGSECFLQAPNGRQIDLSRLCGEESVVTPAKVFHLPIVRRVGGVPVVSVTFNERHRYEMLFDTGASETVVTEAMAEKIGVKKEIPIIAKTAAGTITAHAGRVSSVSAGDLIQRNAVVGIAPGLEGNGLLGQNFFRDYDVTIKRDVIELRPRH</sequence>